<accession>A0A4Q7Y4U0</accession>
<keyword evidence="3" id="KW-1185">Reference proteome</keyword>
<organism evidence="2 3">
    <name type="scientific">Blastococcus saxobsidens</name>
    <dbReference type="NCBI Taxonomy" id="138336"/>
    <lineage>
        <taxon>Bacteria</taxon>
        <taxon>Bacillati</taxon>
        <taxon>Actinomycetota</taxon>
        <taxon>Actinomycetes</taxon>
        <taxon>Geodermatophilales</taxon>
        <taxon>Geodermatophilaceae</taxon>
        <taxon>Blastococcus</taxon>
    </lineage>
</organism>
<evidence type="ECO:0000313" key="2">
    <source>
        <dbReference type="EMBL" id="RZU30859.1"/>
    </source>
</evidence>
<feature type="domain" description="TadE-like" evidence="1">
    <location>
        <begin position="9"/>
        <end position="51"/>
    </location>
</feature>
<dbReference type="RefSeq" id="WP_242610938.1">
    <property type="nucleotide sequence ID" value="NZ_POQT01000004.1"/>
</dbReference>
<dbReference type="Proteomes" id="UP000292507">
    <property type="component" value="Unassembled WGS sequence"/>
</dbReference>
<evidence type="ECO:0000259" key="1">
    <source>
        <dbReference type="Pfam" id="PF07811"/>
    </source>
</evidence>
<reference evidence="2 3" key="1">
    <citation type="submission" date="2019-02" db="EMBL/GenBank/DDBJ databases">
        <title>Sequencing the genomes of 1000 actinobacteria strains.</title>
        <authorList>
            <person name="Klenk H.-P."/>
        </authorList>
    </citation>
    <scope>NUCLEOTIDE SEQUENCE [LARGE SCALE GENOMIC DNA]</scope>
    <source>
        <strain evidence="2 3">DSM 44509</strain>
    </source>
</reference>
<dbReference type="EMBL" id="SHKV01000001">
    <property type="protein sequence ID" value="RZU30859.1"/>
    <property type="molecule type" value="Genomic_DNA"/>
</dbReference>
<sequence>MNRPRAERGSVSVELALLAPALLVLLSFAVVAGRAQIAEGAVAEAARAAAREASLARDDVTAVALAGAQADRTLAAQDLRCQSTGVDIDTTGFQAPPGQPGDVTVSITCVVDMADLLAPGLPGSVTVEASFTSPVDAYRER</sequence>
<dbReference type="InterPro" id="IPR012495">
    <property type="entry name" value="TadE-like_dom"/>
</dbReference>
<comment type="caution">
    <text evidence="2">The sequence shown here is derived from an EMBL/GenBank/DDBJ whole genome shotgun (WGS) entry which is preliminary data.</text>
</comment>
<dbReference type="AlphaFoldDB" id="A0A4Q7Y4U0"/>
<evidence type="ECO:0000313" key="3">
    <source>
        <dbReference type="Proteomes" id="UP000292507"/>
    </source>
</evidence>
<dbReference type="Pfam" id="PF07811">
    <property type="entry name" value="TadE"/>
    <property type="match status" value="1"/>
</dbReference>
<gene>
    <name evidence="2" type="ORF">BKA19_0489</name>
</gene>
<proteinExistence type="predicted"/>
<name>A0A4Q7Y4U0_9ACTN</name>
<protein>
    <submittedName>
        <fullName evidence="2">TadE-like protein</fullName>
    </submittedName>
</protein>